<dbReference type="GO" id="GO:0003677">
    <property type="term" value="F:DNA binding"/>
    <property type="evidence" value="ECO:0007669"/>
    <property type="project" value="UniProtKB-KW"/>
</dbReference>
<evidence type="ECO:0000256" key="3">
    <source>
        <dbReference type="ARBA" id="ARBA00023163"/>
    </source>
</evidence>
<accession>A0A267HRV7</accession>
<dbReference type="CDD" id="cd06529">
    <property type="entry name" value="S24_LexA-like"/>
    <property type="match status" value="1"/>
</dbReference>
<dbReference type="Gene3D" id="2.10.109.10">
    <property type="entry name" value="Umud Fragment, subunit A"/>
    <property type="match status" value="1"/>
</dbReference>
<dbReference type="InterPro" id="IPR039418">
    <property type="entry name" value="LexA-like"/>
</dbReference>
<evidence type="ECO:0000256" key="1">
    <source>
        <dbReference type="ARBA" id="ARBA00023015"/>
    </source>
</evidence>
<dbReference type="PANTHER" id="PTHR40661">
    <property type="match status" value="1"/>
</dbReference>
<evidence type="ECO:0000256" key="2">
    <source>
        <dbReference type="ARBA" id="ARBA00023125"/>
    </source>
</evidence>
<name>A0A267HRV7_9ENTE</name>
<keyword evidence="1" id="KW-0805">Transcription regulation</keyword>
<keyword evidence="2" id="KW-0238">DNA-binding</keyword>
<dbReference type="AlphaFoldDB" id="A0A267HRV7"/>
<feature type="domain" description="HTH cro/C1-type" evidence="4">
    <location>
        <begin position="12"/>
        <end position="66"/>
    </location>
</feature>
<evidence type="ECO:0000259" key="4">
    <source>
        <dbReference type="PROSITE" id="PS50943"/>
    </source>
</evidence>
<organism evidence="5 6">
    <name type="scientific">Enterococcus canintestini</name>
    <dbReference type="NCBI Taxonomy" id="317010"/>
    <lineage>
        <taxon>Bacteria</taxon>
        <taxon>Bacillati</taxon>
        <taxon>Bacillota</taxon>
        <taxon>Bacilli</taxon>
        <taxon>Lactobacillales</taxon>
        <taxon>Enterococcaceae</taxon>
        <taxon>Enterococcus</taxon>
    </lineage>
</organism>
<sequence length="252" mass="28763">MHAKDIVVGKMIRYFLTQEKMTMKELGNKLGKTESTVSKWVSGASTPMAKDLSTMTFIFNTDINTLMYGGEKSSSTILTLINETSTKLETPRQEKVYHFAKTQLEEQEKENSRNKNITSLEQYKERKKHKKDMSLIDWRGAVSAGTGEFLEDEHREELTLPTEIIPEGADFCLSVNGNSMEPIFHHSDYVFVKEQLEVFSGAIGVVIVNGQAFLKRIWFENDHARLQSFNSDYDDIIVTDADEFRIIGKVVM</sequence>
<dbReference type="SUPFAM" id="SSF51306">
    <property type="entry name" value="LexA/Signal peptidase"/>
    <property type="match status" value="1"/>
</dbReference>
<gene>
    <name evidence="5" type="ORF">AKL21_07405</name>
</gene>
<dbReference type="SUPFAM" id="SSF47413">
    <property type="entry name" value="lambda repressor-like DNA-binding domains"/>
    <property type="match status" value="1"/>
</dbReference>
<dbReference type="InterPro" id="IPR001387">
    <property type="entry name" value="Cro/C1-type_HTH"/>
</dbReference>
<dbReference type="InterPro" id="IPR036286">
    <property type="entry name" value="LexA/Signal_pep-like_sf"/>
</dbReference>
<dbReference type="CDD" id="cd00093">
    <property type="entry name" value="HTH_XRE"/>
    <property type="match status" value="1"/>
</dbReference>
<keyword evidence="3" id="KW-0804">Transcription</keyword>
<dbReference type="SMART" id="SM00530">
    <property type="entry name" value="HTH_XRE"/>
    <property type="match status" value="1"/>
</dbReference>
<protein>
    <recommendedName>
        <fullName evidence="4">HTH cro/C1-type domain-containing protein</fullName>
    </recommendedName>
</protein>
<dbReference type="Pfam" id="PF01381">
    <property type="entry name" value="HTH_3"/>
    <property type="match status" value="1"/>
</dbReference>
<dbReference type="EMBL" id="LHUG01000005">
    <property type="protein sequence ID" value="PAB01074.1"/>
    <property type="molecule type" value="Genomic_DNA"/>
</dbReference>
<dbReference type="PROSITE" id="PS50943">
    <property type="entry name" value="HTH_CROC1"/>
    <property type="match status" value="1"/>
</dbReference>
<evidence type="ECO:0000313" key="5">
    <source>
        <dbReference type="EMBL" id="PAB01074.1"/>
    </source>
</evidence>
<dbReference type="Gene3D" id="1.10.260.40">
    <property type="entry name" value="lambda repressor-like DNA-binding domains"/>
    <property type="match status" value="1"/>
</dbReference>
<evidence type="ECO:0000313" key="6">
    <source>
        <dbReference type="Proteomes" id="UP000216797"/>
    </source>
</evidence>
<keyword evidence="6" id="KW-1185">Reference proteome</keyword>
<dbReference type="Pfam" id="PF00717">
    <property type="entry name" value="Peptidase_S24"/>
    <property type="match status" value="1"/>
</dbReference>
<dbReference type="RefSeq" id="WP_010747109.1">
    <property type="nucleotide sequence ID" value="NZ_JBKVRM010000016.1"/>
</dbReference>
<proteinExistence type="predicted"/>
<dbReference type="InterPro" id="IPR010982">
    <property type="entry name" value="Lambda_DNA-bd_dom_sf"/>
</dbReference>
<dbReference type="Proteomes" id="UP000216797">
    <property type="component" value="Unassembled WGS sequence"/>
</dbReference>
<reference evidence="5 6" key="1">
    <citation type="submission" date="2015-08" db="EMBL/GenBank/DDBJ databases">
        <title>Enterococcus genome sequence.</title>
        <authorList>
            <person name="Acedo J.Z."/>
            <person name="Vederas J.C."/>
        </authorList>
    </citation>
    <scope>NUCLEOTIDE SEQUENCE [LARGE SCALE GENOMIC DNA]</scope>
    <source>
        <strain evidence="5 6">49</strain>
    </source>
</reference>
<comment type="caution">
    <text evidence="5">The sequence shown here is derived from an EMBL/GenBank/DDBJ whole genome shotgun (WGS) entry which is preliminary data.</text>
</comment>
<dbReference type="PANTHER" id="PTHR40661:SF1">
    <property type="entry name" value="HTH CRO_C1-TYPE DOMAIN-CONTAINING PROTEIN"/>
    <property type="match status" value="1"/>
</dbReference>
<dbReference type="InterPro" id="IPR015927">
    <property type="entry name" value="Peptidase_S24_S26A/B/C"/>
</dbReference>